<dbReference type="SUPFAM" id="SSF51735">
    <property type="entry name" value="NAD(P)-binding Rossmann-fold domains"/>
    <property type="match status" value="1"/>
</dbReference>
<gene>
    <name evidence="7" type="ordered locus">BN6_52160</name>
</gene>
<proteinExistence type="inferred from homology"/>
<dbReference type="NCBIfam" id="TIGR00745">
    <property type="entry name" value="apbA_panE"/>
    <property type="match status" value="1"/>
</dbReference>
<name>K0K2C6_SACES</name>
<dbReference type="InterPro" id="IPR051402">
    <property type="entry name" value="KPR-Related"/>
</dbReference>
<keyword evidence="2 4" id="KW-0521">NADP</keyword>
<dbReference type="BioCyc" id="SESP1179773:BN6_RS25220-MONOMER"/>
<comment type="catalytic activity">
    <reaction evidence="4">
        <text>(R)-pantoate + NADP(+) = 2-dehydropantoate + NADPH + H(+)</text>
        <dbReference type="Rhea" id="RHEA:16233"/>
        <dbReference type="ChEBI" id="CHEBI:11561"/>
        <dbReference type="ChEBI" id="CHEBI:15378"/>
        <dbReference type="ChEBI" id="CHEBI:15980"/>
        <dbReference type="ChEBI" id="CHEBI:57783"/>
        <dbReference type="ChEBI" id="CHEBI:58349"/>
        <dbReference type="EC" id="1.1.1.169"/>
    </reaction>
</comment>
<dbReference type="EMBL" id="HE804045">
    <property type="protein sequence ID" value="CCH32481.1"/>
    <property type="molecule type" value="Genomic_DNA"/>
</dbReference>
<dbReference type="InterPro" id="IPR036291">
    <property type="entry name" value="NAD(P)-bd_dom_sf"/>
</dbReference>
<sequence length="333" mass="35588">MTIHIVGAGAIGGLVGAHLHRAGHDVVLVDANAEHVAAIAADGLRISGEADFVARPRAVGPDGLAEPLRTVLLAVKSRHTVDALRVITPLLADDGCVVSLQNGLEEYPIAAAIGLHRTVGALVTFGGFYDGPGRITYGGPGTFRIGEIDGTVGDRVRGLARLLGEFHPTDVTDNIFGYLWSKAAIAAVYFATAVADEDVPVLLARPEHRPLFGLLVAEVVRVAEAAGVRCEPVDGFDPMVFTTPARDAVEAAWQAQITYWVSHQQTRTGVWRDLAIHHRQTEVDHILGPVLEMAARHGIAVPHVRAVVDAVHRAERDPNTMNPPVLDELARVR</sequence>
<evidence type="ECO:0000313" key="8">
    <source>
        <dbReference type="Proteomes" id="UP000006281"/>
    </source>
</evidence>
<feature type="domain" description="Ketopantoate reductase N-terminal" evidence="5">
    <location>
        <begin position="3"/>
        <end position="149"/>
    </location>
</feature>
<dbReference type="Proteomes" id="UP000006281">
    <property type="component" value="Chromosome"/>
</dbReference>
<dbReference type="InterPro" id="IPR003710">
    <property type="entry name" value="ApbA"/>
</dbReference>
<dbReference type="PANTHER" id="PTHR21708:SF26">
    <property type="entry name" value="2-DEHYDROPANTOATE 2-REDUCTASE"/>
    <property type="match status" value="1"/>
</dbReference>
<comment type="similarity">
    <text evidence="1 4">Belongs to the ketopantoate reductase family.</text>
</comment>
<dbReference type="Pfam" id="PF08546">
    <property type="entry name" value="ApbA_C"/>
    <property type="match status" value="1"/>
</dbReference>
<keyword evidence="4" id="KW-0566">Pantothenate biosynthesis</keyword>
<reference evidence="7 8" key="1">
    <citation type="journal article" date="2012" name="BMC Genomics">
        <title>Complete genome sequence of Saccharothrix espanaensis DSM 44229T and comparison to the other completely sequenced Pseudonocardiaceae.</title>
        <authorList>
            <person name="Strobel T."/>
            <person name="Al-Dilaimi A."/>
            <person name="Blom J."/>
            <person name="Gessner A."/>
            <person name="Kalinowski J."/>
            <person name="Luzhetska M."/>
            <person name="Puhler A."/>
            <person name="Szczepanowski R."/>
            <person name="Bechthold A."/>
            <person name="Ruckert C."/>
        </authorList>
    </citation>
    <scope>NUCLEOTIDE SEQUENCE [LARGE SCALE GENOMIC DNA]</scope>
    <source>
        <strain evidence="8">ATCC 51144 / DSM 44229 / JCM 9112 / NBRC 15066 / NRRL 15764</strain>
    </source>
</reference>
<organism evidence="7 8">
    <name type="scientific">Saccharothrix espanaensis (strain ATCC 51144 / DSM 44229 / JCM 9112 / NBRC 15066 / NRRL 15764)</name>
    <dbReference type="NCBI Taxonomy" id="1179773"/>
    <lineage>
        <taxon>Bacteria</taxon>
        <taxon>Bacillati</taxon>
        <taxon>Actinomycetota</taxon>
        <taxon>Actinomycetes</taxon>
        <taxon>Pseudonocardiales</taxon>
        <taxon>Pseudonocardiaceae</taxon>
        <taxon>Saccharothrix</taxon>
    </lineage>
</organism>
<evidence type="ECO:0000259" key="6">
    <source>
        <dbReference type="Pfam" id="PF08546"/>
    </source>
</evidence>
<dbReference type="Pfam" id="PF02558">
    <property type="entry name" value="ApbA"/>
    <property type="match status" value="1"/>
</dbReference>
<evidence type="ECO:0000256" key="2">
    <source>
        <dbReference type="ARBA" id="ARBA00022857"/>
    </source>
</evidence>
<dbReference type="InterPro" id="IPR013332">
    <property type="entry name" value="KPR_N"/>
</dbReference>
<dbReference type="OrthoDB" id="5175573at2"/>
<dbReference type="GO" id="GO:0015940">
    <property type="term" value="P:pantothenate biosynthetic process"/>
    <property type="evidence" value="ECO:0007669"/>
    <property type="project" value="UniProtKB-UniPathway"/>
</dbReference>
<dbReference type="Gene3D" id="1.10.1040.10">
    <property type="entry name" value="N-(1-d-carboxylethyl)-l-norvaline Dehydrogenase, domain 2"/>
    <property type="match status" value="1"/>
</dbReference>
<dbReference type="eggNOG" id="COG1893">
    <property type="taxonomic scope" value="Bacteria"/>
</dbReference>
<evidence type="ECO:0000259" key="5">
    <source>
        <dbReference type="Pfam" id="PF02558"/>
    </source>
</evidence>
<keyword evidence="3 4" id="KW-0560">Oxidoreductase</keyword>
<dbReference type="RefSeq" id="WP_015102593.1">
    <property type="nucleotide sequence ID" value="NC_019673.1"/>
</dbReference>
<dbReference type="AlphaFoldDB" id="K0K2C6"/>
<dbReference type="PANTHER" id="PTHR21708">
    <property type="entry name" value="PROBABLE 2-DEHYDROPANTOATE 2-REDUCTASE"/>
    <property type="match status" value="1"/>
</dbReference>
<dbReference type="InterPro" id="IPR013752">
    <property type="entry name" value="KPA_reductase"/>
</dbReference>
<dbReference type="GO" id="GO:0008677">
    <property type="term" value="F:2-dehydropantoate 2-reductase activity"/>
    <property type="evidence" value="ECO:0007669"/>
    <property type="project" value="UniProtKB-EC"/>
</dbReference>
<evidence type="ECO:0000256" key="3">
    <source>
        <dbReference type="ARBA" id="ARBA00023002"/>
    </source>
</evidence>
<dbReference type="InterPro" id="IPR008927">
    <property type="entry name" value="6-PGluconate_DH-like_C_sf"/>
</dbReference>
<dbReference type="SUPFAM" id="SSF48179">
    <property type="entry name" value="6-phosphogluconate dehydrogenase C-terminal domain-like"/>
    <property type="match status" value="1"/>
</dbReference>
<dbReference type="HOGENOM" id="CLU_031468_0_0_11"/>
<dbReference type="EC" id="1.1.1.169" evidence="4"/>
<feature type="domain" description="Ketopantoate reductase C-terminal" evidence="6">
    <location>
        <begin position="174"/>
        <end position="314"/>
    </location>
</feature>
<accession>K0K2C6</accession>
<dbReference type="InterPro" id="IPR013328">
    <property type="entry name" value="6PGD_dom2"/>
</dbReference>
<comment type="function">
    <text evidence="4">Catalyzes the NADPH-dependent reduction of ketopantoate into pantoic acid.</text>
</comment>
<dbReference type="GO" id="GO:0005737">
    <property type="term" value="C:cytoplasm"/>
    <property type="evidence" value="ECO:0007669"/>
    <property type="project" value="TreeGrafter"/>
</dbReference>
<evidence type="ECO:0000256" key="4">
    <source>
        <dbReference type="RuleBase" id="RU362068"/>
    </source>
</evidence>
<evidence type="ECO:0000256" key="1">
    <source>
        <dbReference type="ARBA" id="ARBA00007870"/>
    </source>
</evidence>
<dbReference type="KEGG" id="sesp:BN6_52160"/>
<protein>
    <recommendedName>
        <fullName evidence="4">2-dehydropantoate 2-reductase</fullName>
        <ecNumber evidence="4">1.1.1.169</ecNumber>
    </recommendedName>
    <alternativeName>
        <fullName evidence="4">Ketopantoate reductase</fullName>
    </alternativeName>
</protein>
<comment type="pathway">
    <text evidence="4">Cofactor biosynthesis; (R)-pantothenate biosynthesis; (R)-pantoate from 3-methyl-2-oxobutanoate: step 2/2.</text>
</comment>
<dbReference type="PATRIC" id="fig|1179773.3.peg.5245"/>
<keyword evidence="8" id="KW-1185">Reference proteome</keyword>
<evidence type="ECO:0000313" key="7">
    <source>
        <dbReference type="EMBL" id="CCH32481.1"/>
    </source>
</evidence>
<dbReference type="UniPathway" id="UPA00028">
    <property type="reaction ID" value="UER00004"/>
</dbReference>
<dbReference type="Gene3D" id="3.40.50.720">
    <property type="entry name" value="NAD(P)-binding Rossmann-like Domain"/>
    <property type="match status" value="1"/>
</dbReference>
<dbReference type="STRING" id="1179773.BN6_52160"/>